<evidence type="ECO:0000313" key="1">
    <source>
        <dbReference type="EMBL" id="MET6991631.1"/>
    </source>
</evidence>
<evidence type="ECO:0000313" key="2">
    <source>
        <dbReference type="Proteomes" id="UP001549799"/>
    </source>
</evidence>
<dbReference type="Proteomes" id="UP001549799">
    <property type="component" value="Unassembled WGS sequence"/>
</dbReference>
<gene>
    <name evidence="1" type="ORF">ABXZ36_13340</name>
</gene>
<accession>A0ABV2SWU6</accession>
<reference evidence="1 2" key="1">
    <citation type="submission" date="2024-07" db="EMBL/GenBank/DDBJ databases">
        <title>The genome sequence of type strain Sediminicola arcticus GDMCC 1.2805.</title>
        <authorList>
            <person name="Liu Y."/>
        </authorList>
    </citation>
    <scope>NUCLEOTIDE SEQUENCE [LARGE SCALE GENOMIC DNA]</scope>
    <source>
        <strain evidence="1 2">GDMCC 1.2805</strain>
    </source>
</reference>
<dbReference type="EMBL" id="JBEXAE010000007">
    <property type="protein sequence ID" value="MET6991631.1"/>
    <property type="molecule type" value="Genomic_DNA"/>
</dbReference>
<name>A0ABV2SWU6_9FLAO</name>
<keyword evidence="2" id="KW-1185">Reference proteome</keyword>
<proteinExistence type="predicted"/>
<comment type="caution">
    <text evidence="1">The sequence shown here is derived from an EMBL/GenBank/DDBJ whole genome shotgun (WGS) entry which is preliminary data.</text>
</comment>
<protein>
    <submittedName>
        <fullName evidence="1">Uncharacterized protein</fullName>
    </submittedName>
</protein>
<organism evidence="1 2">
    <name type="scientific">Sediminicola arcticus</name>
    <dbReference type="NCBI Taxonomy" id="1574308"/>
    <lineage>
        <taxon>Bacteria</taxon>
        <taxon>Pseudomonadati</taxon>
        <taxon>Bacteroidota</taxon>
        <taxon>Flavobacteriia</taxon>
        <taxon>Flavobacteriales</taxon>
        <taxon>Flavobacteriaceae</taxon>
        <taxon>Sediminicola</taxon>
    </lineage>
</organism>
<sequence>METLKKDEEFKILLAESLFINSVKVSFYKQLFEKIEGLNKSIDSELRTLKK</sequence>
<dbReference type="RefSeq" id="WP_354616180.1">
    <property type="nucleotide sequence ID" value="NZ_JBEXAE010000007.1"/>
</dbReference>